<evidence type="ECO:0000313" key="11">
    <source>
        <dbReference type="EMBL" id="KAH3805950.1"/>
    </source>
</evidence>
<keyword evidence="7" id="KW-1015">Disulfide bond</keyword>
<evidence type="ECO:0000256" key="5">
    <source>
        <dbReference type="ARBA" id="ARBA00022989"/>
    </source>
</evidence>
<dbReference type="GO" id="GO:0042985">
    <property type="term" value="P:negative regulation of amyloid precursor protein biosynthetic process"/>
    <property type="evidence" value="ECO:0007669"/>
    <property type="project" value="TreeGrafter"/>
</dbReference>
<feature type="domain" description="BRICHOS" evidence="10">
    <location>
        <begin position="137"/>
        <end position="232"/>
    </location>
</feature>
<evidence type="ECO:0000256" key="2">
    <source>
        <dbReference type="ARBA" id="ARBA00006794"/>
    </source>
</evidence>
<dbReference type="SMART" id="SM01039">
    <property type="entry name" value="BRICHOS"/>
    <property type="match status" value="1"/>
</dbReference>
<proteinExistence type="inferred from homology"/>
<dbReference type="GO" id="GO:0005794">
    <property type="term" value="C:Golgi apparatus"/>
    <property type="evidence" value="ECO:0007669"/>
    <property type="project" value="TreeGrafter"/>
</dbReference>
<dbReference type="InterPro" id="IPR040145">
    <property type="entry name" value="ITM2"/>
</dbReference>
<evidence type="ECO:0000256" key="6">
    <source>
        <dbReference type="ARBA" id="ARBA00023136"/>
    </source>
</evidence>
<dbReference type="GO" id="GO:0005886">
    <property type="term" value="C:plasma membrane"/>
    <property type="evidence" value="ECO:0007669"/>
    <property type="project" value="UniProtKB-UniRule"/>
</dbReference>
<keyword evidence="9" id="KW-1003">Cell membrane</keyword>
<organism evidence="11 12">
    <name type="scientific">Dreissena polymorpha</name>
    <name type="common">Zebra mussel</name>
    <name type="synonym">Mytilus polymorpha</name>
    <dbReference type="NCBI Taxonomy" id="45954"/>
    <lineage>
        <taxon>Eukaryota</taxon>
        <taxon>Metazoa</taxon>
        <taxon>Spiralia</taxon>
        <taxon>Lophotrochozoa</taxon>
        <taxon>Mollusca</taxon>
        <taxon>Bivalvia</taxon>
        <taxon>Autobranchia</taxon>
        <taxon>Heteroconchia</taxon>
        <taxon>Euheterodonta</taxon>
        <taxon>Imparidentia</taxon>
        <taxon>Neoheterodontei</taxon>
        <taxon>Myida</taxon>
        <taxon>Dreissenoidea</taxon>
        <taxon>Dreissenidae</taxon>
        <taxon>Dreissena</taxon>
    </lineage>
</organism>
<keyword evidence="8" id="KW-0325">Glycoprotein</keyword>
<reference evidence="11" key="1">
    <citation type="journal article" date="2019" name="bioRxiv">
        <title>The Genome of the Zebra Mussel, Dreissena polymorpha: A Resource for Invasive Species Research.</title>
        <authorList>
            <person name="McCartney M.A."/>
            <person name="Auch B."/>
            <person name="Kono T."/>
            <person name="Mallez S."/>
            <person name="Zhang Y."/>
            <person name="Obille A."/>
            <person name="Becker A."/>
            <person name="Abrahante J.E."/>
            <person name="Garbe J."/>
            <person name="Badalamenti J.P."/>
            <person name="Herman A."/>
            <person name="Mangelson H."/>
            <person name="Liachko I."/>
            <person name="Sullivan S."/>
            <person name="Sone E.D."/>
            <person name="Koren S."/>
            <person name="Silverstein K.A.T."/>
            <person name="Beckman K.B."/>
            <person name="Gohl D.M."/>
        </authorList>
    </citation>
    <scope>NUCLEOTIDE SEQUENCE</scope>
    <source>
        <strain evidence="11">Duluth1</strain>
        <tissue evidence="11">Whole animal</tissue>
    </source>
</reference>
<dbReference type="EMBL" id="JAIWYP010000006">
    <property type="protein sequence ID" value="KAH3805950.1"/>
    <property type="molecule type" value="Genomic_DNA"/>
</dbReference>
<evidence type="ECO:0000256" key="4">
    <source>
        <dbReference type="ARBA" id="ARBA00022968"/>
    </source>
</evidence>
<comment type="similarity">
    <text evidence="2 9">Belongs to the ITM2 family.</text>
</comment>
<comment type="subcellular location">
    <subcellularLocation>
        <location evidence="1 9">Membrane</location>
        <topology evidence="1 9">Single-pass type II membrane protein</topology>
    </subcellularLocation>
</comment>
<dbReference type="GO" id="GO:0070062">
    <property type="term" value="C:extracellular exosome"/>
    <property type="evidence" value="ECO:0007669"/>
    <property type="project" value="TreeGrafter"/>
</dbReference>
<evidence type="ECO:0000256" key="3">
    <source>
        <dbReference type="ARBA" id="ARBA00022692"/>
    </source>
</evidence>
<gene>
    <name evidence="11" type="ORF">DPMN_134260</name>
</gene>
<dbReference type="Proteomes" id="UP000828390">
    <property type="component" value="Unassembled WGS sequence"/>
</dbReference>
<dbReference type="PROSITE" id="PS50869">
    <property type="entry name" value="BRICHOS"/>
    <property type="match status" value="1"/>
</dbReference>
<keyword evidence="4 9" id="KW-0735">Signal-anchor</keyword>
<accession>A0A9D4FZT3</accession>
<evidence type="ECO:0000313" key="12">
    <source>
        <dbReference type="Proteomes" id="UP000828390"/>
    </source>
</evidence>
<evidence type="ECO:0000256" key="1">
    <source>
        <dbReference type="ARBA" id="ARBA00004606"/>
    </source>
</evidence>
<evidence type="ECO:0000256" key="7">
    <source>
        <dbReference type="ARBA" id="ARBA00023157"/>
    </source>
</evidence>
<evidence type="ECO:0000256" key="9">
    <source>
        <dbReference type="RuleBase" id="RU367061"/>
    </source>
</evidence>
<dbReference type="Pfam" id="PF04089">
    <property type="entry name" value="BRICHOS"/>
    <property type="match status" value="1"/>
</dbReference>
<keyword evidence="3 9" id="KW-0812">Transmembrane</keyword>
<keyword evidence="5 9" id="KW-1133">Transmembrane helix</keyword>
<protein>
    <recommendedName>
        <fullName evidence="9">Integral membrane protein 2</fullName>
    </recommendedName>
</protein>
<dbReference type="GO" id="GO:0001540">
    <property type="term" value="F:amyloid-beta binding"/>
    <property type="evidence" value="ECO:0007669"/>
    <property type="project" value="TreeGrafter"/>
</dbReference>
<keyword evidence="6 9" id="KW-0472">Membrane</keyword>
<dbReference type="PANTHER" id="PTHR10962">
    <property type="entry name" value="INTEGRAL TRANSMEMBRANE PROTEIN 2"/>
    <property type="match status" value="1"/>
</dbReference>
<dbReference type="PANTHER" id="PTHR10962:SF1">
    <property type="entry name" value="INTEGRAL MEMBRANE PROTEIN 2"/>
    <property type="match status" value="1"/>
</dbReference>
<feature type="transmembrane region" description="Helical" evidence="9">
    <location>
        <begin position="51"/>
        <end position="75"/>
    </location>
</feature>
<comment type="caution">
    <text evidence="11">The sequence shown here is derived from an EMBL/GenBank/DDBJ whole genome shotgun (WGS) entry which is preliminary data.</text>
</comment>
<dbReference type="InterPro" id="IPR007084">
    <property type="entry name" value="BRICHOS_dom"/>
</dbReference>
<sequence>MTIIKITKDGKFVGKKKADEVIVPLHPEGAREVGVRQLNVDYHTTRKTRTIVNVFLVLMALLVLATGVVGGVYLYKYMAHKHHKQEVTVQYDDPVAMAVSSQTKGPATPGDSYSFTMVQEVDIEMDMEVERIDVPDFDDCRRSLILHDFPNNYTAIIDVNDQECFIMDLDRTQMKPPRSFAELVEKYTSGYYTPRLSVVRQEYQVVLPKMADAKFAGPAIAAECIGLDVYRLEKRQPTPILEIQFTYVKTYGFSNLEQVIKDQIFK</sequence>
<name>A0A9D4FZT3_DREPO</name>
<evidence type="ECO:0000256" key="8">
    <source>
        <dbReference type="ARBA" id="ARBA00023180"/>
    </source>
</evidence>
<keyword evidence="12" id="KW-1185">Reference proteome</keyword>
<dbReference type="AlphaFoldDB" id="A0A9D4FZT3"/>
<reference evidence="11" key="2">
    <citation type="submission" date="2020-11" db="EMBL/GenBank/DDBJ databases">
        <authorList>
            <person name="McCartney M.A."/>
            <person name="Auch B."/>
            <person name="Kono T."/>
            <person name="Mallez S."/>
            <person name="Becker A."/>
            <person name="Gohl D.M."/>
            <person name="Silverstein K.A.T."/>
            <person name="Koren S."/>
            <person name="Bechman K.B."/>
            <person name="Herman A."/>
            <person name="Abrahante J.E."/>
            <person name="Garbe J."/>
        </authorList>
    </citation>
    <scope>NUCLEOTIDE SEQUENCE</scope>
    <source>
        <strain evidence="11">Duluth1</strain>
        <tissue evidence="11">Whole animal</tissue>
    </source>
</reference>
<dbReference type="OrthoDB" id="9982095at2759"/>
<evidence type="ECO:0000259" key="10">
    <source>
        <dbReference type="PROSITE" id="PS50869"/>
    </source>
</evidence>